<feature type="signal peptide" evidence="2">
    <location>
        <begin position="1"/>
        <end position="23"/>
    </location>
</feature>
<feature type="chain" id="PRO_5016181053" evidence="2">
    <location>
        <begin position="24"/>
        <end position="118"/>
    </location>
</feature>
<proteinExistence type="predicted"/>
<gene>
    <name evidence="3" type="ORF">LX80_01397</name>
</gene>
<feature type="region of interest" description="Disordered" evidence="1">
    <location>
        <begin position="27"/>
        <end position="118"/>
    </location>
</feature>
<evidence type="ECO:0000313" key="4">
    <source>
        <dbReference type="Proteomes" id="UP000249720"/>
    </source>
</evidence>
<keyword evidence="2" id="KW-0732">Signal</keyword>
<name>A0A2W7S9P3_9BACT</name>
<feature type="compositionally biased region" description="Basic and acidic residues" evidence="1">
    <location>
        <begin position="75"/>
        <end position="109"/>
    </location>
</feature>
<protein>
    <submittedName>
        <fullName evidence="3">Uncharacterized protein</fullName>
    </submittedName>
</protein>
<comment type="caution">
    <text evidence="3">The sequence shown here is derived from an EMBL/GenBank/DDBJ whole genome shotgun (WGS) entry which is preliminary data.</text>
</comment>
<dbReference type="Proteomes" id="UP000249720">
    <property type="component" value="Unassembled WGS sequence"/>
</dbReference>
<dbReference type="AlphaFoldDB" id="A0A2W7S9P3"/>
<accession>A0A2W7S9P3</accession>
<evidence type="ECO:0000256" key="2">
    <source>
        <dbReference type="SAM" id="SignalP"/>
    </source>
</evidence>
<evidence type="ECO:0000313" key="3">
    <source>
        <dbReference type="EMBL" id="PZX63739.1"/>
    </source>
</evidence>
<feature type="compositionally biased region" description="Basic and acidic residues" evidence="1">
    <location>
        <begin position="42"/>
        <end position="63"/>
    </location>
</feature>
<keyword evidence="4" id="KW-1185">Reference proteome</keyword>
<sequence length="118" mass="13284">MKLMKKTVFLLASGLFFTVAAMAQTGATTSTTTTQNPAVKSGMKDMRHDIRDERKDKRERAKAIENGNTAKAKKLTKDIHADQKDINQDKKQLQSEGVKHPIKRADRQIHKQNMAHKG</sequence>
<dbReference type="EMBL" id="QKZV01000003">
    <property type="protein sequence ID" value="PZX63739.1"/>
    <property type="molecule type" value="Genomic_DNA"/>
</dbReference>
<organism evidence="3 4">
    <name type="scientific">Hydrotalea sandarakina</name>
    <dbReference type="NCBI Taxonomy" id="1004304"/>
    <lineage>
        <taxon>Bacteria</taxon>
        <taxon>Pseudomonadati</taxon>
        <taxon>Bacteroidota</taxon>
        <taxon>Chitinophagia</taxon>
        <taxon>Chitinophagales</taxon>
        <taxon>Chitinophagaceae</taxon>
        <taxon>Hydrotalea</taxon>
    </lineage>
</organism>
<evidence type="ECO:0000256" key="1">
    <source>
        <dbReference type="SAM" id="MobiDB-lite"/>
    </source>
</evidence>
<reference evidence="3 4" key="1">
    <citation type="submission" date="2018-06" db="EMBL/GenBank/DDBJ databases">
        <title>Genomic Encyclopedia of Archaeal and Bacterial Type Strains, Phase II (KMG-II): from individual species to whole genera.</title>
        <authorList>
            <person name="Goeker M."/>
        </authorList>
    </citation>
    <scope>NUCLEOTIDE SEQUENCE [LARGE SCALE GENOMIC DNA]</scope>
    <source>
        <strain evidence="3 4">DSM 23241</strain>
    </source>
</reference>